<evidence type="ECO:0000313" key="2">
    <source>
        <dbReference type="Proteomes" id="UP001501758"/>
    </source>
</evidence>
<dbReference type="EMBL" id="BAAAGE010000003">
    <property type="protein sequence ID" value="GAA0726989.1"/>
    <property type="molecule type" value="Genomic_DNA"/>
</dbReference>
<sequence>MLVTFMSCGKMDHATNREVVARVNETYLYKDDIKDLVPKETLKEDSINIINNYINIWATRQLFIDQSKRNLTESELQEFDNLVEDYKSTLYINAYKDAVINKSINMEVTDDDMTSYYSENIENFVLNEELVKLRYLHLPPDYNNIVATQTRFNRFNDEDRDELLDKKLEFVTSSFNDSIWVQFDQVLNKIPILKNQDRNKILKNGKYVQLRDSLGVYMIKMKEVLTKKETAPLEYIRPTIRQIILNKRKRELIKKLEKDITKDAIKNKQFEIYN</sequence>
<dbReference type="Proteomes" id="UP001501758">
    <property type="component" value="Unassembled WGS sequence"/>
</dbReference>
<name>A0ABP3U8E6_9FLAO</name>
<gene>
    <name evidence="1" type="ORF">GCM10009430_34580</name>
</gene>
<comment type="caution">
    <text evidence="1">The sequence shown here is derived from an EMBL/GenBank/DDBJ whole genome shotgun (WGS) entry which is preliminary data.</text>
</comment>
<evidence type="ECO:0000313" key="1">
    <source>
        <dbReference type="EMBL" id="GAA0726989.1"/>
    </source>
</evidence>
<proteinExistence type="predicted"/>
<reference evidence="2" key="1">
    <citation type="journal article" date="2019" name="Int. J. Syst. Evol. Microbiol.">
        <title>The Global Catalogue of Microorganisms (GCM) 10K type strain sequencing project: providing services to taxonomists for standard genome sequencing and annotation.</title>
        <authorList>
            <consortium name="The Broad Institute Genomics Platform"/>
            <consortium name="The Broad Institute Genome Sequencing Center for Infectious Disease"/>
            <person name="Wu L."/>
            <person name="Ma J."/>
        </authorList>
    </citation>
    <scope>NUCLEOTIDE SEQUENCE [LARGE SCALE GENOMIC DNA]</scope>
    <source>
        <strain evidence="2">JCM 15974</strain>
    </source>
</reference>
<organism evidence="1 2">
    <name type="scientific">Aquimarina litoralis</name>
    <dbReference type="NCBI Taxonomy" id="584605"/>
    <lineage>
        <taxon>Bacteria</taxon>
        <taxon>Pseudomonadati</taxon>
        <taxon>Bacteroidota</taxon>
        <taxon>Flavobacteriia</taxon>
        <taxon>Flavobacteriales</taxon>
        <taxon>Flavobacteriaceae</taxon>
        <taxon>Aquimarina</taxon>
    </lineage>
</organism>
<protein>
    <recommendedName>
        <fullName evidence="3">Peptidyl-prolyl cis-trans isomerase</fullName>
    </recommendedName>
</protein>
<evidence type="ECO:0008006" key="3">
    <source>
        <dbReference type="Google" id="ProtNLM"/>
    </source>
</evidence>
<keyword evidence="2" id="KW-1185">Reference proteome</keyword>
<accession>A0ABP3U8E6</accession>